<dbReference type="GO" id="GO:0008976">
    <property type="term" value="F:polyphosphate kinase activity"/>
    <property type="evidence" value="ECO:0007669"/>
    <property type="project" value="InterPro"/>
</dbReference>
<evidence type="ECO:0000313" key="6">
    <source>
        <dbReference type="Proteomes" id="UP000028547"/>
    </source>
</evidence>
<reference evidence="5 6" key="1">
    <citation type="submission" date="2014-07" db="EMBL/GenBank/DDBJ databases">
        <title>Draft Genome Sequence of Gephyronic Acid Producer, Cystobacter violaceus Strain Cb vi76.</title>
        <authorList>
            <person name="Stevens D.C."/>
            <person name="Young J."/>
            <person name="Carmichael R."/>
            <person name="Tan J."/>
            <person name="Taylor R.E."/>
        </authorList>
    </citation>
    <scope>NUCLEOTIDE SEQUENCE [LARGE SCALE GENOMIC DNA]</scope>
    <source>
        <strain evidence="5 6">Cb vi76</strain>
    </source>
</reference>
<sequence>MDIITIDKQGEKVRLEGISAAPPKKTDRDAAKRELEALGEELFDLQDLLWGAKMNSVLIVLQGRDTAGKDGTIKHVAGFLNPRGVSVTSFGVPSEEEREHDFLWRIHRHTPRKGELSIFNRSHYEDVLVVRVHGLAPESLWKERYGHIRDFEEMLAEHGTIILKYFLHISQEEQEQRLRDREKEPRKAWKINAGDWEDREHWDDYTRAYEEVLSRTSTKKAPWTIVPADSKWYRNLVVAHSLVEALRPYRQAWQDRLDEVGARKKAELETWRESR</sequence>
<dbReference type="GO" id="GO:0006797">
    <property type="term" value="P:polyphosphate metabolic process"/>
    <property type="evidence" value="ECO:0007669"/>
    <property type="project" value="InterPro"/>
</dbReference>
<dbReference type="RefSeq" id="WP_043406263.1">
    <property type="nucleotide sequence ID" value="NZ_JPMI01000259.1"/>
</dbReference>
<organism evidence="5 6">
    <name type="scientific">Archangium violaceum Cb vi76</name>
    <dbReference type="NCBI Taxonomy" id="1406225"/>
    <lineage>
        <taxon>Bacteria</taxon>
        <taxon>Pseudomonadati</taxon>
        <taxon>Myxococcota</taxon>
        <taxon>Myxococcia</taxon>
        <taxon>Myxococcales</taxon>
        <taxon>Cystobacterineae</taxon>
        <taxon>Archangiaceae</taxon>
        <taxon>Archangium</taxon>
    </lineage>
</organism>
<dbReference type="InterPro" id="IPR027417">
    <property type="entry name" value="P-loop_NTPase"/>
</dbReference>
<name>A0A084SL07_9BACT</name>
<dbReference type="InterPro" id="IPR016898">
    <property type="entry name" value="Polyphosphate_phosphotransfera"/>
</dbReference>
<evidence type="ECO:0000256" key="3">
    <source>
        <dbReference type="ARBA" id="ARBA00022777"/>
    </source>
</evidence>
<keyword evidence="2" id="KW-0808">Transferase</keyword>
<evidence type="ECO:0000259" key="4">
    <source>
        <dbReference type="Pfam" id="PF03976"/>
    </source>
</evidence>
<keyword evidence="3" id="KW-0418">Kinase</keyword>
<dbReference type="InterPro" id="IPR022488">
    <property type="entry name" value="PPK2-related"/>
</dbReference>
<protein>
    <recommendedName>
        <fullName evidence="4">Polyphosphate kinase-2-related domain-containing protein</fullName>
    </recommendedName>
</protein>
<dbReference type="PIRSF" id="PIRSF028756">
    <property type="entry name" value="PPK2_prd"/>
    <property type="match status" value="1"/>
</dbReference>
<feature type="domain" description="Polyphosphate kinase-2-related" evidence="4">
    <location>
        <begin position="26"/>
        <end position="247"/>
    </location>
</feature>
<evidence type="ECO:0000256" key="1">
    <source>
        <dbReference type="ARBA" id="ARBA00009924"/>
    </source>
</evidence>
<accession>A0A084SL07</accession>
<evidence type="ECO:0000256" key="2">
    <source>
        <dbReference type="ARBA" id="ARBA00022679"/>
    </source>
</evidence>
<dbReference type="InterPro" id="IPR022300">
    <property type="entry name" value="PPK2-rel_1"/>
</dbReference>
<dbReference type="Pfam" id="PF03976">
    <property type="entry name" value="PPK2"/>
    <property type="match status" value="1"/>
</dbReference>
<dbReference type="Proteomes" id="UP000028547">
    <property type="component" value="Unassembled WGS sequence"/>
</dbReference>
<dbReference type="SUPFAM" id="SSF52540">
    <property type="entry name" value="P-loop containing nucleoside triphosphate hydrolases"/>
    <property type="match status" value="1"/>
</dbReference>
<comment type="similarity">
    <text evidence="1">Belongs to the polyphosphate kinase 2 (PPK2) family. Class I subfamily.</text>
</comment>
<dbReference type="EMBL" id="JPMI01000259">
    <property type="protein sequence ID" value="KFA89142.1"/>
    <property type="molecule type" value="Genomic_DNA"/>
</dbReference>
<dbReference type="NCBIfam" id="TIGR03709">
    <property type="entry name" value="PPK2_rel_1"/>
    <property type="match status" value="1"/>
</dbReference>
<dbReference type="Gene3D" id="3.40.50.300">
    <property type="entry name" value="P-loop containing nucleotide triphosphate hydrolases"/>
    <property type="match status" value="1"/>
</dbReference>
<dbReference type="PANTHER" id="PTHR34383">
    <property type="entry name" value="POLYPHOSPHATE:AMP PHOSPHOTRANSFERASE-RELATED"/>
    <property type="match status" value="1"/>
</dbReference>
<proteinExistence type="inferred from homology"/>
<evidence type="ECO:0000313" key="5">
    <source>
        <dbReference type="EMBL" id="KFA89142.1"/>
    </source>
</evidence>
<gene>
    <name evidence="5" type="ORF">Q664_36565</name>
</gene>
<comment type="caution">
    <text evidence="5">The sequence shown here is derived from an EMBL/GenBank/DDBJ whole genome shotgun (WGS) entry which is preliminary data.</text>
</comment>
<dbReference type="AlphaFoldDB" id="A0A084SL07"/>
<dbReference type="PANTHER" id="PTHR34383:SF3">
    <property type="entry name" value="POLYPHOSPHATE:AMP PHOSPHOTRANSFERASE"/>
    <property type="match status" value="1"/>
</dbReference>